<comment type="caution">
    <text evidence="1">The sequence shown here is derived from an EMBL/GenBank/DDBJ whole genome shotgun (WGS) entry which is preliminary data.</text>
</comment>
<protein>
    <submittedName>
        <fullName evidence="1">Uncharacterized protein</fullName>
    </submittedName>
</protein>
<organism evidence="1 2">
    <name type="scientific">Paramuricea clavata</name>
    <name type="common">Red gorgonian</name>
    <name type="synonym">Violescent sea-whip</name>
    <dbReference type="NCBI Taxonomy" id="317549"/>
    <lineage>
        <taxon>Eukaryota</taxon>
        <taxon>Metazoa</taxon>
        <taxon>Cnidaria</taxon>
        <taxon>Anthozoa</taxon>
        <taxon>Octocorallia</taxon>
        <taxon>Malacalcyonacea</taxon>
        <taxon>Plexauridae</taxon>
        <taxon>Paramuricea</taxon>
    </lineage>
</organism>
<dbReference type="Proteomes" id="UP001152795">
    <property type="component" value="Unassembled WGS sequence"/>
</dbReference>
<proteinExistence type="predicted"/>
<reference evidence="1" key="1">
    <citation type="submission" date="2020-04" db="EMBL/GenBank/DDBJ databases">
        <authorList>
            <person name="Alioto T."/>
            <person name="Alioto T."/>
            <person name="Gomez Garrido J."/>
        </authorList>
    </citation>
    <scope>NUCLEOTIDE SEQUENCE</scope>
    <source>
        <strain evidence="1">A484AB</strain>
    </source>
</reference>
<dbReference type="OrthoDB" id="5974945at2759"/>
<sequence length="117" mass="13254">MEENASKLAKVQPVIDIVREQCLKVSPEESHSVDKQIIPATTKFSGIWQYNPKKPVKWGFKNLVRVGASGFMYDFYIYAGKDEDMDNVDFKDLQKSSQVVARLCQHLPSHSGPLIVL</sequence>
<evidence type="ECO:0000313" key="2">
    <source>
        <dbReference type="Proteomes" id="UP001152795"/>
    </source>
</evidence>
<dbReference type="AlphaFoldDB" id="A0A7D9DUV4"/>
<name>A0A7D9DUV4_PARCT</name>
<dbReference type="PANTHER" id="PTHR47272">
    <property type="entry name" value="DDE_TNP_1_7 DOMAIN-CONTAINING PROTEIN"/>
    <property type="match status" value="1"/>
</dbReference>
<dbReference type="Pfam" id="PF13843">
    <property type="entry name" value="DDE_Tnp_1_7"/>
    <property type="match status" value="1"/>
</dbReference>
<accession>A0A7D9DUV4</accession>
<dbReference type="InterPro" id="IPR029526">
    <property type="entry name" value="PGBD"/>
</dbReference>
<gene>
    <name evidence="1" type="ORF">PACLA_8A060423</name>
</gene>
<dbReference type="EMBL" id="CACRXK020002244">
    <property type="protein sequence ID" value="CAB3993351.1"/>
    <property type="molecule type" value="Genomic_DNA"/>
</dbReference>
<evidence type="ECO:0000313" key="1">
    <source>
        <dbReference type="EMBL" id="CAB3993351.1"/>
    </source>
</evidence>
<keyword evidence="2" id="KW-1185">Reference proteome</keyword>
<dbReference type="PANTHER" id="PTHR47272:SF1">
    <property type="entry name" value="PIGGYBAC TRANSPOSABLE ELEMENT-DERIVED PROTEIN 3-LIKE"/>
    <property type="match status" value="1"/>
</dbReference>